<feature type="transmembrane region" description="Helical" evidence="6">
    <location>
        <begin position="256"/>
        <end position="276"/>
    </location>
</feature>
<feature type="transmembrane region" description="Helical" evidence="6">
    <location>
        <begin position="347"/>
        <end position="374"/>
    </location>
</feature>
<name>A0A372ZZ15_9ACTN</name>
<evidence type="ECO:0000256" key="2">
    <source>
        <dbReference type="ARBA" id="ARBA00022692"/>
    </source>
</evidence>
<protein>
    <submittedName>
        <fullName evidence="7">Amino acid permease</fullName>
    </submittedName>
</protein>
<evidence type="ECO:0000256" key="3">
    <source>
        <dbReference type="ARBA" id="ARBA00022989"/>
    </source>
</evidence>
<dbReference type="PANTHER" id="PTHR43243:SF24">
    <property type="entry name" value="CATIONIC AMINO ACID TRANSPORT INTEGRAL MEMBRANE PROTEIN ROCE-RELATED"/>
    <property type="match status" value="1"/>
</dbReference>
<dbReference type="InterPro" id="IPR002293">
    <property type="entry name" value="AA/rel_permease1"/>
</dbReference>
<proteinExistence type="predicted"/>
<feature type="transmembrane region" description="Helical" evidence="6">
    <location>
        <begin position="422"/>
        <end position="442"/>
    </location>
</feature>
<comment type="caution">
    <text evidence="7">The sequence shown here is derived from an EMBL/GenBank/DDBJ whole genome shotgun (WGS) entry which is preliminary data.</text>
</comment>
<feature type="region of interest" description="Disordered" evidence="5">
    <location>
        <begin position="1"/>
        <end position="20"/>
    </location>
</feature>
<keyword evidence="3 6" id="KW-1133">Transmembrane helix</keyword>
<feature type="transmembrane region" description="Helical" evidence="6">
    <location>
        <begin position="105"/>
        <end position="125"/>
    </location>
</feature>
<feature type="transmembrane region" description="Helical" evidence="6">
    <location>
        <begin position="198"/>
        <end position="216"/>
    </location>
</feature>
<accession>A0A372ZZ15</accession>
<feature type="transmembrane region" description="Helical" evidence="6">
    <location>
        <begin position="228"/>
        <end position="250"/>
    </location>
</feature>
<dbReference type="Proteomes" id="UP000263377">
    <property type="component" value="Unassembled WGS sequence"/>
</dbReference>
<evidence type="ECO:0000256" key="5">
    <source>
        <dbReference type="SAM" id="MobiDB-lite"/>
    </source>
</evidence>
<gene>
    <name evidence="7" type="ORF">DR950_27900</name>
</gene>
<feature type="transmembrane region" description="Helical" evidence="6">
    <location>
        <begin position="395"/>
        <end position="416"/>
    </location>
</feature>
<evidence type="ECO:0000256" key="4">
    <source>
        <dbReference type="ARBA" id="ARBA00023136"/>
    </source>
</evidence>
<organism evidence="7 8">
    <name type="scientific">Kitasatospora xanthocidica</name>
    <dbReference type="NCBI Taxonomy" id="83382"/>
    <lineage>
        <taxon>Bacteria</taxon>
        <taxon>Bacillati</taxon>
        <taxon>Actinomycetota</taxon>
        <taxon>Actinomycetes</taxon>
        <taxon>Kitasatosporales</taxon>
        <taxon>Streptomycetaceae</taxon>
        <taxon>Kitasatospora</taxon>
    </lineage>
</organism>
<keyword evidence="4 6" id="KW-0472">Membrane</keyword>
<comment type="subcellular location">
    <subcellularLocation>
        <location evidence="1">Membrane</location>
        <topology evidence="1">Multi-pass membrane protein</topology>
    </subcellularLocation>
</comment>
<evidence type="ECO:0000313" key="7">
    <source>
        <dbReference type="EMBL" id="RGD61079.1"/>
    </source>
</evidence>
<keyword evidence="2 6" id="KW-0812">Transmembrane</keyword>
<dbReference type="PANTHER" id="PTHR43243">
    <property type="entry name" value="INNER MEMBRANE TRANSPORTER YGJI-RELATED"/>
    <property type="match status" value="1"/>
</dbReference>
<dbReference type="GO" id="GO:0016020">
    <property type="term" value="C:membrane"/>
    <property type="evidence" value="ECO:0007669"/>
    <property type="project" value="UniProtKB-SubCell"/>
</dbReference>
<evidence type="ECO:0000313" key="8">
    <source>
        <dbReference type="Proteomes" id="UP000263377"/>
    </source>
</evidence>
<dbReference type="EMBL" id="QVIG01000001">
    <property type="protein sequence ID" value="RGD61079.1"/>
    <property type="molecule type" value="Genomic_DNA"/>
</dbReference>
<feature type="transmembrane region" description="Helical" evidence="6">
    <location>
        <begin position="297"/>
        <end position="318"/>
    </location>
</feature>
<reference evidence="7 8" key="1">
    <citation type="submission" date="2018-08" db="EMBL/GenBank/DDBJ databases">
        <title>Diversity &amp; Physiological Properties of Lignin-Decomposing Actinobacteria from Soil.</title>
        <authorList>
            <person name="Roh S.G."/>
            <person name="Kim S.B."/>
        </authorList>
    </citation>
    <scope>NUCLEOTIDE SEQUENCE [LARGE SCALE GENOMIC DNA]</scope>
    <source>
        <strain evidence="7 8">MMS17-GH009</strain>
    </source>
</reference>
<dbReference type="AlphaFoldDB" id="A0A372ZZ15"/>
<dbReference type="PIRSF" id="PIRSF006060">
    <property type="entry name" value="AA_transporter"/>
    <property type="match status" value="1"/>
</dbReference>
<evidence type="ECO:0000256" key="6">
    <source>
        <dbReference type="SAM" id="Phobius"/>
    </source>
</evidence>
<dbReference type="RefSeq" id="WP_117489269.1">
    <property type="nucleotide sequence ID" value="NZ_QVIG01000001.1"/>
</dbReference>
<feature type="transmembrane region" description="Helical" evidence="6">
    <location>
        <begin position="146"/>
        <end position="171"/>
    </location>
</feature>
<sequence length="519" mass="54305">MTPPGTSGDRLQGHPPPPRRTVVLASNTIGARLLRRKPVSTLIAETEGEDVLPAGAPEEGGRSGIHLRRSIGLWQLSSIGIGATIGTGIFFVLNTAVPSAGPAVILSFVIAAVTAGLTALCYAEMASAIPVSGSSYSYAYATLGEGVAFAVGICLLMEYGVSASAIAVTWAEYLNKFLDLTFGVTIPEQLSGAPDSGHWFNLPALLLVFMVCFLLIRGVSESVKVNAVMVAIKIAILLMFIGIALTGFHSGNLTPFMPLGISGVQIAASSIFFSFIGLDAVSTAGEEVKDPRRTLPLAIIISLVVVTLLYILVALAGIGAQPWTKFDGQEAGLAQILQDITGQSWPAIVFAIGAIVSIFSITLVVIYGQTRILYSMGRDGMLPKRFAKLSPRSGTPVWNTVVVGLGVGALAAFIPLRVLADITSLGTLIAFSVVSIGVIVLRRTQPDLPRGFKVPGYPVVPLISVGFCVYLITGLHADTFRAGAIALVVAVVVYFGYSIKHSRLEQAEPQSAPSDGAAG</sequence>
<feature type="transmembrane region" description="Helical" evidence="6">
    <location>
        <begin position="71"/>
        <end position="93"/>
    </location>
</feature>
<keyword evidence="8" id="KW-1185">Reference proteome</keyword>
<dbReference type="GO" id="GO:0015171">
    <property type="term" value="F:amino acid transmembrane transporter activity"/>
    <property type="evidence" value="ECO:0007669"/>
    <property type="project" value="TreeGrafter"/>
</dbReference>
<feature type="transmembrane region" description="Helical" evidence="6">
    <location>
        <begin position="479"/>
        <end position="497"/>
    </location>
</feature>
<dbReference type="Gene3D" id="1.20.1740.10">
    <property type="entry name" value="Amino acid/polyamine transporter I"/>
    <property type="match status" value="1"/>
</dbReference>
<evidence type="ECO:0000256" key="1">
    <source>
        <dbReference type="ARBA" id="ARBA00004141"/>
    </source>
</evidence>
<feature type="transmembrane region" description="Helical" evidence="6">
    <location>
        <begin position="454"/>
        <end position="473"/>
    </location>
</feature>
<dbReference type="Pfam" id="PF13520">
    <property type="entry name" value="AA_permease_2"/>
    <property type="match status" value="1"/>
</dbReference>